<feature type="compositionally biased region" description="Basic and acidic residues" evidence="2">
    <location>
        <begin position="470"/>
        <end position="480"/>
    </location>
</feature>
<proteinExistence type="predicted"/>
<feature type="compositionally biased region" description="Basic and acidic residues" evidence="2">
    <location>
        <begin position="506"/>
        <end position="518"/>
    </location>
</feature>
<evidence type="ECO:0000313" key="5">
    <source>
        <dbReference type="EMBL" id="CAH1799227.1"/>
    </source>
</evidence>
<dbReference type="PROSITE" id="PS50096">
    <property type="entry name" value="IQ"/>
    <property type="match status" value="1"/>
</dbReference>
<feature type="region of interest" description="Disordered" evidence="2">
    <location>
        <begin position="1020"/>
        <end position="1048"/>
    </location>
</feature>
<feature type="compositionally biased region" description="Basic and acidic residues" evidence="2">
    <location>
        <begin position="1038"/>
        <end position="1048"/>
    </location>
</feature>
<feature type="compositionally biased region" description="Basic and acidic residues" evidence="2">
    <location>
        <begin position="797"/>
        <end position="816"/>
    </location>
</feature>
<gene>
    <name evidence="5" type="ORF">OFUS_LOCUS23268</name>
</gene>
<feature type="compositionally biased region" description="Basic and acidic residues" evidence="2">
    <location>
        <begin position="298"/>
        <end position="315"/>
    </location>
</feature>
<reference evidence="5" key="1">
    <citation type="submission" date="2022-03" db="EMBL/GenBank/DDBJ databases">
        <authorList>
            <person name="Martin C."/>
        </authorList>
    </citation>
    <scope>NUCLEOTIDE SEQUENCE</scope>
</reference>
<dbReference type="EMBL" id="CAIIXF020000011">
    <property type="protein sequence ID" value="CAH1799227.1"/>
    <property type="molecule type" value="Genomic_DNA"/>
</dbReference>
<dbReference type="Pfam" id="PF22070">
    <property type="entry name" value="Androglobin_V"/>
    <property type="match status" value="1"/>
</dbReference>
<dbReference type="InterPro" id="IPR054095">
    <property type="entry name" value="Androglobin_V"/>
</dbReference>
<dbReference type="PANTHER" id="PTHR46298">
    <property type="entry name" value="ANDROGLOBIN"/>
    <property type="match status" value="1"/>
</dbReference>
<dbReference type="Gene3D" id="1.10.490.10">
    <property type="entry name" value="Globins"/>
    <property type="match status" value="2"/>
</dbReference>
<sequence length="1731" mass="195758">MASKQTKKKESSNRVNSAQGKEAASIAASVGATEKARQKVIIWPEWSDTDVNGEKWDGPHKGKEKDKGKSPVVQHYFDDPEGKIDLPSSLKVDTWKRPTDFIEEKTPTVVDIDGCANGFDLVSSNEHIHDSELIRTIISQVSALWQMSKVKVEVTEDGVTTEEVNYTWKPWEHIYAIQKVGKGPYVPSYNSHGKYVVRLYWMGTWRKIIIDDTIPFDDKGNMLLPATRLSHELWPMLLSKALIKVAALDYNGGSANCEFGDVNIIQCLTSWLPEVIPLQYGHMKEVWELLQSSVKKYKQPEPEPEKPEDTEEKNLDPAAQAEQAPVEEEKVVEKPKEPTKPEKPDPKAGKEKGKDKGKGDKGDKKDKDKGDKERDKHKDKSVYGDDGPMPEHPELVVFASYSDHPRYPIRVTALGQMADASERLRQTGLSHMYPHPVLITQSRDCDLEPPPPPEKIPAWKLIRPRKKKPLPTDEPKEEEVVKPIQCLEITSPFVNYKVSPVPIPQDTHRPKSILERGGSRPPTAPVEPVEETDENAPTPEPEKPPTPKLEDVEELPKVEVTVTPPEEATPSKPGTPKGARSPMGKKKGKKGAALDAEEAENNSKSDRKMSVGAMDKPGKLSRKRSASRERTEPAKSDSKEKNKEEAKDSKKEKDGKKGRGKSTSTEMEEVPAPAPSENLEDDPTLGEEEQIEEPEEDPWEGKAREAWIDFDNFVKCFKTLYIYHKTNTYPCNHKYSDLKNVANVGKGDKKDKAAAPPTLDDRNPHYLFVDNLKPTEIVVSLSSFSRWQEPPPPPPSGKEKHSDVNLKDKGKEKTQDTEFTANGSVLEGSNNKEKAVEPVVPGLLVAEPYSWKSLVTGQPILRIRTTATKAAVLSLPEGRHVLRFMINAPLGYHVHLCSSVQFVYGDEETVMPHLTKESCRFIDNATQVILTMGKCIQTFNDPEANSVAREEFAAAHCPYRNDKTMSKTYHHKLFMDSFYGMLRKALADNLSLEMSFAWRAFFFDITTKNILGLHLGSRPATGATSHRGSAKHTNKNKQKSEEEKEPDKMEYFMNKEYTPEEMVAVVKIQTNFRGYFVRKVKMARTPGNPVHAKTHETLLKAWQVMEPNAEVHGLFLFRNIFKADPDLMPKYPFFKDEWNKISYADYSGIFADQPNNNWFLVFREIFHVTEEMLVVPKLYVPINTCMLRVVNNDTGEEVPRVFQKTAPYVYKKNKRGYTFVAEARTIDHPLASGKWKMRLIGSLSPLPAPIRNEVSCTFHSREIKDYYVPNERNVIFRYTVKVTEDHLASLQMNTSKSDVYIKIQILDHEEEMLSAVGKGHTVLPAFLFLKDYNPDDLLDKRPSSKMSNAGGKNSKLGSNRHRRGSGSSNHGGRASHMSREDLSMLDHAGDEEEDEESRKPHKYIVQAMVLRNSWPLSESSWNFVQQLKEQEKNELKRDFVPQPEVTNKERPPSPPKSDKTTSSKGKEKPGKKSKKDTSRPPSVVFDIGKPHWTIRVISDASQAEEIDVRKDTERADEIRAMKKAWEDAEPGRAAKAQQSRLQYLNSHLVKVDQKESEATVAASSESQIDGSGDLFNSDSTLTLEPPSGPSAKEIIPKIDLTPYLKKTTGKPRLKDEAEIQRQLVARKQEIEEYRAFREGVEEWREKDRIERNELKQKQLQLCEKLQAEMDEARRRINGPREAFRQKFLEAERARLDEIAASEAALHEKAPPSPKGRKSAKGKKSPGGKKKK</sequence>
<feature type="region of interest" description="Disordered" evidence="2">
    <location>
        <begin position="495"/>
        <end position="700"/>
    </location>
</feature>
<dbReference type="Pfam" id="PF00648">
    <property type="entry name" value="Peptidase_C2"/>
    <property type="match status" value="1"/>
</dbReference>
<feature type="region of interest" description="Disordered" evidence="2">
    <location>
        <begin position="48"/>
        <end position="78"/>
    </location>
</feature>
<feature type="compositionally biased region" description="Acidic residues" evidence="2">
    <location>
        <begin position="678"/>
        <end position="698"/>
    </location>
</feature>
<feature type="region of interest" description="Disordered" evidence="2">
    <location>
        <begin position="1699"/>
        <end position="1731"/>
    </location>
</feature>
<dbReference type="InterPro" id="IPR054094">
    <property type="entry name" value="Androglobin_IV"/>
</dbReference>
<comment type="caution">
    <text evidence="1">Lacks conserved residue(s) required for the propagation of feature annotation.</text>
</comment>
<dbReference type="GO" id="GO:0006508">
    <property type="term" value="P:proteolysis"/>
    <property type="evidence" value="ECO:0007669"/>
    <property type="project" value="InterPro"/>
</dbReference>
<feature type="region of interest" description="Disordered" evidence="2">
    <location>
        <begin position="784"/>
        <end position="825"/>
    </location>
</feature>
<organism evidence="5 6">
    <name type="scientific">Owenia fusiformis</name>
    <name type="common">Polychaete worm</name>
    <dbReference type="NCBI Taxonomy" id="6347"/>
    <lineage>
        <taxon>Eukaryota</taxon>
        <taxon>Metazoa</taxon>
        <taxon>Spiralia</taxon>
        <taxon>Lophotrochozoa</taxon>
        <taxon>Annelida</taxon>
        <taxon>Polychaeta</taxon>
        <taxon>Sedentaria</taxon>
        <taxon>Canalipalpata</taxon>
        <taxon>Sabellida</taxon>
        <taxon>Oweniida</taxon>
        <taxon>Oweniidae</taxon>
        <taxon>Owenia</taxon>
    </lineage>
</organism>
<feature type="domain" description="Calpain catalytic" evidence="3">
    <location>
        <begin position="95"/>
        <end position="245"/>
    </location>
</feature>
<dbReference type="OrthoDB" id="9374162at2759"/>
<dbReference type="InterPro" id="IPR001300">
    <property type="entry name" value="Peptidase_C2_calpain_cat"/>
</dbReference>
<feature type="region of interest" description="Disordered" evidence="2">
    <location>
        <begin position="1339"/>
        <end position="1380"/>
    </location>
</feature>
<dbReference type="GO" id="GO:0019825">
    <property type="term" value="F:oxygen binding"/>
    <property type="evidence" value="ECO:0007669"/>
    <property type="project" value="InterPro"/>
</dbReference>
<feature type="region of interest" description="Disordered" evidence="2">
    <location>
        <begin position="1"/>
        <end position="35"/>
    </location>
</feature>
<dbReference type="Pfam" id="PF22069">
    <property type="entry name" value="Androglobin_IV"/>
    <property type="match status" value="1"/>
</dbReference>
<evidence type="ECO:0000313" key="6">
    <source>
        <dbReference type="Proteomes" id="UP000749559"/>
    </source>
</evidence>
<dbReference type="GO" id="GO:0004198">
    <property type="term" value="F:calcium-dependent cysteine-type endopeptidase activity"/>
    <property type="evidence" value="ECO:0007669"/>
    <property type="project" value="InterPro"/>
</dbReference>
<evidence type="ECO:0000256" key="1">
    <source>
        <dbReference type="PROSITE-ProRule" id="PRU00239"/>
    </source>
</evidence>
<feature type="domain" description="Globin" evidence="4">
    <location>
        <begin position="895"/>
        <end position="1123"/>
    </location>
</feature>
<feature type="compositionally biased region" description="Basic and acidic residues" evidence="2">
    <location>
        <begin position="327"/>
        <end position="394"/>
    </location>
</feature>
<comment type="caution">
    <text evidence="5">The sequence shown here is derived from an EMBL/GenBank/DDBJ whole genome shotgun (WGS) entry which is preliminary data.</text>
</comment>
<dbReference type="InterPro" id="IPR012292">
    <property type="entry name" value="Globin/Proto"/>
</dbReference>
<dbReference type="SUPFAM" id="SSF46458">
    <property type="entry name" value="Globin-like"/>
    <property type="match status" value="1"/>
</dbReference>
<name>A0A8J1TBY7_OWEFU</name>
<keyword evidence="6" id="KW-1185">Reference proteome</keyword>
<dbReference type="InterPro" id="IPR038765">
    <property type="entry name" value="Papain-like_cys_pep_sf"/>
</dbReference>
<dbReference type="InterPro" id="IPR053033">
    <property type="entry name" value="Androglobin-like"/>
</dbReference>
<dbReference type="PROSITE" id="PS52042">
    <property type="entry name" value="GLOBIN_CP_ADGB"/>
    <property type="match status" value="1"/>
</dbReference>
<feature type="region of interest" description="Disordered" evidence="2">
    <location>
        <begin position="1553"/>
        <end position="1593"/>
    </location>
</feature>
<dbReference type="InterPro" id="IPR054093">
    <property type="entry name" value="Androglobin_II"/>
</dbReference>
<evidence type="ECO:0008006" key="7">
    <source>
        <dbReference type="Google" id="ProtNLM"/>
    </source>
</evidence>
<feature type="region of interest" description="Disordered" evidence="2">
    <location>
        <begin position="296"/>
        <end position="394"/>
    </location>
</feature>
<dbReference type="Proteomes" id="UP000749559">
    <property type="component" value="Unassembled WGS sequence"/>
</dbReference>
<protein>
    <recommendedName>
        <fullName evidence="7">Androglobin</fullName>
    </recommendedName>
</protein>
<evidence type="ECO:0000259" key="3">
    <source>
        <dbReference type="PROSITE" id="PS50203"/>
    </source>
</evidence>
<dbReference type="GO" id="GO:0020037">
    <property type="term" value="F:heme binding"/>
    <property type="evidence" value="ECO:0007669"/>
    <property type="project" value="InterPro"/>
</dbReference>
<dbReference type="PROSITE" id="PS50203">
    <property type="entry name" value="CALPAIN_CAT"/>
    <property type="match status" value="1"/>
</dbReference>
<feature type="compositionally biased region" description="Basic and acidic residues" evidence="2">
    <location>
        <begin position="1446"/>
        <end position="1478"/>
    </location>
</feature>
<accession>A0A8J1TBY7</accession>
<dbReference type="PANTHER" id="PTHR46298:SF1">
    <property type="entry name" value="ANDROGLOBIN"/>
    <property type="match status" value="1"/>
</dbReference>
<dbReference type="Pfam" id="PF22068">
    <property type="entry name" value="Androglobin_II"/>
    <property type="match status" value="1"/>
</dbReference>
<feature type="compositionally biased region" description="Basic and acidic residues" evidence="2">
    <location>
        <begin position="540"/>
        <end position="557"/>
    </location>
</feature>
<feature type="compositionally biased region" description="Basic and acidic residues" evidence="2">
    <location>
        <begin position="626"/>
        <end position="657"/>
    </location>
</feature>
<dbReference type="InterPro" id="IPR009050">
    <property type="entry name" value="Globin-like_sf"/>
</dbReference>
<feature type="compositionally biased region" description="Basic residues" evidence="2">
    <location>
        <begin position="1028"/>
        <end position="1037"/>
    </location>
</feature>
<feature type="region of interest" description="Disordered" evidence="2">
    <location>
        <begin position="1433"/>
        <end position="1486"/>
    </location>
</feature>
<dbReference type="SUPFAM" id="SSF54001">
    <property type="entry name" value="Cysteine proteinases"/>
    <property type="match status" value="1"/>
</dbReference>
<dbReference type="InterPro" id="IPR057249">
    <property type="entry name" value="Globin_CP_ADGB"/>
</dbReference>
<evidence type="ECO:0000256" key="2">
    <source>
        <dbReference type="SAM" id="MobiDB-lite"/>
    </source>
</evidence>
<feature type="compositionally biased region" description="Basic residues" evidence="2">
    <location>
        <begin position="1714"/>
        <end position="1731"/>
    </location>
</feature>
<feature type="region of interest" description="Disordered" evidence="2">
    <location>
        <begin position="442"/>
        <end position="480"/>
    </location>
</feature>
<feature type="compositionally biased region" description="Basic and acidic residues" evidence="2">
    <location>
        <begin position="52"/>
        <end position="69"/>
    </location>
</feature>
<evidence type="ECO:0000259" key="4">
    <source>
        <dbReference type="PROSITE" id="PS52042"/>
    </source>
</evidence>
<dbReference type="CDD" id="cd22307">
    <property type="entry name" value="Adgb_C_mid-like"/>
    <property type="match status" value="1"/>
</dbReference>